<name>A0A6A5KEV1_9PLEO</name>
<feature type="transmembrane region" description="Helical" evidence="6">
    <location>
        <begin position="185"/>
        <end position="204"/>
    </location>
</feature>
<feature type="transmembrane region" description="Helical" evidence="6">
    <location>
        <begin position="299"/>
        <end position="319"/>
    </location>
</feature>
<dbReference type="OrthoDB" id="419616at2759"/>
<dbReference type="EMBL" id="ML975270">
    <property type="protein sequence ID" value="KAF1836705.1"/>
    <property type="molecule type" value="Genomic_DNA"/>
</dbReference>
<keyword evidence="8" id="KW-1185">Reference proteome</keyword>
<feature type="transmembrane region" description="Helical" evidence="6">
    <location>
        <begin position="371"/>
        <end position="392"/>
    </location>
</feature>
<dbReference type="Pfam" id="PF07690">
    <property type="entry name" value="MFS_1"/>
    <property type="match status" value="1"/>
</dbReference>
<keyword evidence="3 6" id="KW-0812">Transmembrane</keyword>
<evidence type="ECO:0000256" key="1">
    <source>
        <dbReference type="ARBA" id="ARBA00004141"/>
    </source>
</evidence>
<accession>A0A6A5KEV1</accession>
<dbReference type="Proteomes" id="UP000800040">
    <property type="component" value="Unassembled WGS sequence"/>
</dbReference>
<dbReference type="GO" id="GO:0016020">
    <property type="term" value="C:membrane"/>
    <property type="evidence" value="ECO:0007669"/>
    <property type="project" value="UniProtKB-SubCell"/>
</dbReference>
<gene>
    <name evidence="7" type="ORF">BDW02DRAFT_566796</name>
</gene>
<evidence type="ECO:0000256" key="5">
    <source>
        <dbReference type="ARBA" id="ARBA00023136"/>
    </source>
</evidence>
<feature type="transmembrane region" description="Helical" evidence="6">
    <location>
        <begin position="55"/>
        <end position="73"/>
    </location>
</feature>
<organism evidence="7 8">
    <name type="scientific">Decorospora gaudefroyi</name>
    <dbReference type="NCBI Taxonomy" id="184978"/>
    <lineage>
        <taxon>Eukaryota</taxon>
        <taxon>Fungi</taxon>
        <taxon>Dikarya</taxon>
        <taxon>Ascomycota</taxon>
        <taxon>Pezizomycotina</taxon>
        <taxon>Dothideomycetes</taxon>
        <taxon>Pleosporomycetidae</taxon>
        <taxon>Pleosporales</taxon>
        <taxon>Pleosporineae</taxon>
        <taxon>Pleosporaceae</taxon>
        <taxon>Decorospora</taxon>
    </lineage>
</organism>
<sequence length="535" mass="58064">MLGFHRRTRSLIPVKDLGKYDKVALVEEKEEQYAEEETESHDAPDGTDASRRTQLLLVYLVFIAEAIMASGLQPQLQMLLSSSDFCGNLSSSYLRSILECAYAFGGTTGLFWGYLADRMGRRRVTLIGLWSMVICCLSMGFATTLLSCTVFRFFAGMLSSTILCTTLTMIGDLGTTAQERARNVARLPLISLCGSMGPLVMQAMVSESLQAYNMVWQQFPTLGSELACGSVLFAIALTATIMLKETLPFHNERSTEPVDMDCERAAFLRRGSEDTNVTLVDFARPEPITISQFLQAPSLMVLLSSFCLLSLHASTFDVVLPHLGHSSTEHGGMGIPCDLLSVVVLALRGIAGLFIHYGIPYATEKYGLLKLYRSVSAFFPAVYVITPLLAFVGACSGLAPIISVLSILAKHLLSGSASVLVALLVLNTTPDAFSAGTVVGMMQVASLFKALAVAVSGTSYYFSDDLSVQTTNFALWACLALFGMVGAGLAWFVRERPSVEKDFPSEVLCWETCFDADAEKQFDLEGSDADTDVDV</sequence>
<feature type="transmembrane region" description="Helical" evidence="6">
    <location>
        <begin position="398"/>
        <end position="426"/>
    </location>
</feature>
<protein>
    <submittedName>
        <fullName evidence="7">MFS general substrate transporter</fullName>
    </submittedName>
</protein>
<dbReference type="InterPro" id="IPR011701">
    <property type="entry name" value="MFS"/>
</dbReference>
<dbReference type="Gene3D" id="1.20.1250.20">
    <property type="entry name" value="MFS general substrate transporter like domains"/>
    <property type="match status" value="1"/>
</dbReference>
<keyword evidence="5 6" id="KW-0472">Membrane</keyword>
<dbReference type="SUPFAM" id="SSF103473">
    <property type="entry name" value="MFS general substrate transporter"/>
    <property type="match status" value="1"/>
</dbReference>
<evidence type="ECO:0000256" key="6">
    <source>
        <dbReference type="SAM" id="Phobius"/>
    </source>
</evidence>
<dbReference type="AlphaFoldDB" id="A0A6A5KEV1"/>
<evidence type="ECO:0000313" key="8">
    <source>
        <dbReference type="Proteomes" id="UP000800040"/>
    </source>
</evidence>
<dbReference type="PANTHER" id="PTHR23504">
    <property type="entry name" value="MAJOR FACILITATOR SUPERFAMILY DOMAIN-CONTAINING PROTEIN 10"/>
    <property type="match status" value="1"/>
</dbReference>
<feature type="transmembrane region" description="Helical" evidence="6">
    <location>
        <begin position="438"/>
        <end position="461"/>
    </location>
</feature>
<dbReference type="PANTHER" id="PTHR23504:SF6">
    <property type="entry name" value="MULTIDRUG TRANSPORTER, PUTATIVE (AFU_ORTHOLOGUE AFUA_4G08740)-RELATED"/>
    <property type="match status" value="1"/>
</dbReference>
<comment type="subcellular location">
    <subcellularLocation>
        <location evidence="1">Membrane</location>
        <topology evidence="1">Multi-pass membrane protein</topology>
    </subcellularLocation>
</comment>
<proteinExistence type="predicted"/>
<feature type="transmembrane region" description="Helical" evidence="6">
    <location>
        <begin position="153"/>
        <end position="173"/>
    </location>
</feature>
<evidence type="ECO:0000256" key="2">
    <source>
        <dbReference type="ARBA" id="ARBA00022448"/>
    </source>
</evidence>
<dbReference type="GO" id="GO:0022857">
    <property type="term" value="F:transmembrane transporter activity"/>
    <property type="evidence" value="ECO:0007669"/>
    <property type="project" value="InterPro"/>
</dbReference>
<evidence type="ECO:0000256" key="3">
    <source>
        <dbReference type="ARBA" id="ARBA00022692"/>
    </source>
</evidence>
<feature type="transmembrane region" description="Helical" evidence="6">
    <location>
        <begin position="127"/>
        <end position="147"/>
    </location>
</feature>
<reference evidence="7" key="1">
    <citation type="submission" date="2020-01" db="EMBL/GenBank/DDBJ databases">
        <authorList>
            <consortium name="DOE Joint Genome Institute"/>
            <person name="Haridas S."/>
            <person name="Albert R."/>
            <person name="Binder M."/>
            <person name="Bloem J."/>
            <person name="Labutti K."/>
            <person name="Salamov A."/>
            <person name="Andreopoulos B."/>
            <person name="Baker S.E."/>
            <person name="Barry K."/>
            <person name="Bills G."/>
            <person name="Bluhm B.H."/>
            <person name="Cannon C."/>
            <person name="Castanera R."/>
            <person name="Culley D.E."/>
            <person name="Daum C."/>
            <person name="Ezra D."/>
            <person name="Gonzalez J.B."/>
            <person name="Henrissat B."/>
            <person name="Kuo A."/>
            <person name="Liang C."/>
            <person name="Lipzen A."/>
            <person name="Lutzoni F."/>
            <person name="Magnuson J."/>
            <person name="Mondo S."/>
            <person name="Nolan M."/>
            <person name="Ohm R."/>
            <person name="Pangilinan J."/>
            <person name="Park H.-J."/>
            <person name="Ramirez L."/>
            <person name="Alfaro M."/>
            <person name="Sun H."/>
            <person name="Tritt A."/>
            <person name="Yoshinaga Y."/>
            <person name="Zwiers L.-H."/>
            <person name="Turgeon B.G."/>
            <person name="Goodwin S.B."/>
            <person name="Spatafora J.W."/>
            <person name="Crous P.W."/>
            <person name="Grigoriev I.V."/>
        </authorList>
    </citation>
    <scope>NUCLEOTIDE SEQUENCE</scope>
    <source>
        <strain evidence="7">P77</strain>
    </source>
</reference>
<feature type="transmembrane region" description="Helical" evidence="6">
    <location>
        <begin position="93"/>
        <end position="115"/>
    </location>
</feature>
<feature type="transmembrane region" description="Helical" evidence="6">
    <location>
        <begin position="339"/>
        <end position="359"/>
    </location>
</feature>
<evidence type="ECO:0000256" key="4">
    <source>
        <dbReference type="ARBA" id="ARBA00022989"/>
    </source>
</evidence>
<feature type="transmembrane region" description="Helical" evidence="6">
    <location>
        <begin position="224"/>
        <end position="243"/>
    </location>
</feature>
<keyword evidence="2" id="KW-0813">Transport</keyword>
<feature type="transmembrane region" description="Helical" evidence="6">
    <location>
        <begin position="473"/>
        <end position="493"/>
    </location>
</feature>
<dbReference type="InterPro" id="IPR036259">
    <property type="entry name" value="MFS_trans_sf"/>
</dbReference>
<keyword evidence="4 6" id="KW-1133">Transmembrane helix</keyword>
<evidence type="ECO:0000313" key="7">
    <source>
        <dbReference type="EMBL" id="KAF1836705.1"/>
    </source>
</evidence>